<keyword evidence="6" id="KW-1185">Reference proteome</keyword>
<keyword evidence="2" id="KW-0012">Acyltransferase</keyword>
<gene>
    <name evidence="5" type="ORF">HLI28_09020</name>
</gene>
<dbReference type="RefSeq" id="WP_171247191.1">
    <property type="nucleotide sequence ID" value="NZ_JABFAJ010000017.1"/>
</dbReference>
<organism evidence="5 6">
    <name type="scientific">Isoptericola sediminis</name>
    <dbReference type="NCBI Taxonomy" id="2733572"/>
    <lineage>
        <taxon>Bacteria</taxon>
        <taxon>Bacillati</taxon>
        <taxon>Actinomycetota</taxon>
        <taxon>Actinomycetes</taxon>
        <taxon>Micrococcales</taxon>
        <taxon>Promicromonosporaceae</taxon>
        <taxon>Isoptericola</taxon>
    </lineage>
</organism>
<dbReference type="InterPro" id="IPR051531">
    <property type="entry name" value="N-acetyltransferase"/>
</dbReference>
<accession>A0A849K4C3</accession>
<dbReference type="AlphaFoldDB" id="A0A849K4C3"/>
<evidence type="ECO:0000313" key="6">
    <source>
        <dbReference type="Proteomes" id="UP000557204"/>
    </source>
</evidence>
<dbReference type="PANTHER" id="PTHR43792">
    <property type="entry name" value="GNAT FAMILY, PUTATIVE (AFU_ORTHOLOGUE AFUA_3G00765)-RELATED-RELATED"/>
    <property type="match status" value="1"/>
</dbReference>
<sequence length="187" mass="20019">MLLPCPEGLADEGIVLRRHRPSDHAAFAAFLTDPDATRHMAFTEDQRTAQGARDMLDYVISAYGTEHEVLSLTIADAADDSYLGSTGGSVTETDGVVEIYYTVVAGEQGRGVATRAVRLLLDYLFGLPEVTAVRADVTVENQPSVRVLEKLGFEDSGPVERAAADGDLAHVGLTGRRYVLQAGAARL</sequence>
<proteinExistence type="inferred from homology"/>
<dbReference type="GO" id="GO:0016747">
    <property type="term" value="F:acyltransferase activity, transferring groups other than amino-acyl groups"/>
    <property type="evidence" value="ECO:0007669"/>
    <property type="project" value="InterPro"/>
</dbReference>
<evidence type="ECO:0000256" key="3">
    <source>
        <dbReference type="ARBA" id="ARBA00038502"/>
    </source>
</evidence>
<dbReference type="EMBL" id="JABFAJ010000017">
    <property type="protein sequence ID" value="NNU27681.1"/>
    <property type="molecule type" value="Genomic_DNA"/>
</dbReference>
<dbReference type="Proteomes" id="UP000557204">
    <property type="component" value="Unassembled WGS sequence"/>
</dbReference>
<dbReference type="Gene3D" id="3.40.630.30">
    <property type="match status" value="1"/>
</dbReference>
<dbReference type="Pfam" id="PF13302">
    <property type="entry name" value="Acetyltransf_3"/>
    <property type="match status" value="1"/>
</dbReference>
<comment type="similarity">
    <text evidence="3">Belongs to the acetyltransferase family. RimJ subfamily.</text>
</comment>
<feature type="domain" description="N-acetyltransferase" evidence="4">
    <location>
        <begin position="14"/>
        <end position="174"/>
    </location>
</feature>
<dbReference type="SUPFAM" id="SSF55729">
    <property type="entry name" value="Acyl-CoA N-acyltransferases (Nat)"/>
    <property type="match status" value="1"/>
</dbReference>
<dbReference type="InterPro" id="IPR000182">
    <property type="entry name" value="GNAT_dom"/>
</dbReference>
<evidence type="ECO:0000256" key="1">
    <source>
        <dbReference type="ARBA" id="ARBA00022679"/>
    </source>
</evidence>
<protein>
    <submittedName>
        <fullName evidence="5">GNAT family N-acetyltransferase</fullName>
    </submittedName>
</protein>
<comment type="caution">
    <text evidence="5">The sequence shown here is derived from an EMBL/GenBank/DDBJ whole genome shotgun (WGS) entry which is preliminary data.</text>
</comment>
<dbReference type="PROSITE" id="PS51186">
    <property type="entry name" value="GNAT"/>
    <property type="match status" value="1"/>
</dbReference>
<evidence type="ECO:0000313" key="5">
    <source>
        <dbReference type="EMBL" id="NNU27681.1"/>
    </source>
</evidence>
<name>A0A849K4C3_9MICO</name>
<dbReference type="PANTHER" id="PTHR43792:SF8">
    <property type="entry name" value="[RIBOSOMAL PROTEIN US5]-ALANINE N-ACETYLTRANSFERASE"/>
    <property type="match status" value="1"/>
</dbReference>
<keyword evidence="1 5" id="KW-0808">Transferase</keyword>
<evidence type="ECO:0000256" key="2">
    <source>
        <dbReference type="ARBA" id="ARBA00023315"/>
    </source>
</evidence>
<reference evidence="5 6" key="1">
    <citation type="submission" date="2020-05" db="EMBL/GenBank/DDBJ databases">
        <title>Genome sequence of Isoptericola sp. JC619 isolated from Chilika lagoon, India.</title>
        <authorList>
            <person name="Kumar D."/>
            <person name="Appam K."/>
            <person name="Gandham S."/>
            <person name="Uppada J."/>
            <person name="Sasikala C."/>
            <person name="Venkata Ramana C."/>
        </authorList>
    </citation>
    <scope>NUCLEOTIDE SEQUENCE [LARGE SCALE GENOMIC DNA]</scope>
    <source>
        <strain evidence="5 6">JC619</strain>
    </source>
</reference>
<evidence type="ECO:0000259" key="4">
    <source>
        <dbReference type="PROSITE" id="PS51186"/>
    </source>
</evidence>
<dbReference type="InterPro" id="IPR016181">
    <property type="entry name" value="Acyl_CoA_acyltransferase"/>
</dbReference>